<reference evidence="1" key="1">
    <citation type="journal article" date="2015" name="Nature">
        <title>Complex archaea that bridge the gap between prokaryotes and eukaryotes.</title>
        <authorList>
            <person name="Spang A."/>
            <person name="Saw J.H."/>
            <person name="Jorgensen S.L."/>
            <person name="Zaremba-Niedzwiedzka K."/>
            <person name="Martijn J."/>
            <person name="Lind A.E."/>
            <person name="van Eijk R."/>
            <person name="Schleper C."/>
            <person name="Guy L."/>
            <person name="Ettema T.J."/>
        </authorList>
    </citation>
    <scope>NUCLEOTIDE SEQUENCE</scope>
</reference>
<protein>
    <submittedName>
        <fullName evidence="1">Uncharacterized protein</fullName>
    </submittedName>
</protein>
<evidence type="ECO:0000313" key="1">
    <source>
        <dbReference type="EMBL" id="KKM04054.1"/>
    </source>
</evidence>
<accession>A0A0F9GYZ8</accession>
<dbReference type="EMBL" id="LAZR01016542">
    <property type="protein sequence ID" value="KKM04054.1"/>
    <property type="molecule type" value="Genomic_DNA"/>
</dbReference>
<dbReference type="AlphaFoldDB" id="A0A0F9GYZ8"/>
<proteinExistence type="predicted"/>
<comment type="caution">
    <text evidence="1">The sequence shown here is derived from an EMBL/GenBank/DDBJ whole genome shotgun (WGS) entry which is preliminary data.</text>
</comment>
<feature type="non-terminal residue" evidence="1">
    <location>
        <position position="33"/>
    </location>
</feature>
<name>A0A0F9GYZ8_9ZZZZ</name>
<sequence>MATIEIEKQRILVKPSSDYERARALKLAGANWR</sequence>
<gene>
    <name evidence="1" type="ORF">LCGC14_1768060</name>
</gene>
<organism evidence="1">
    <name type="scientific">marine sediment metagenome</name>
    <dbReference type="NCBI Taxonomy" id="412755"/>
    <lineage>
        <taxon>unclassified sequences</taxon>
        <taxon>metagenomes</taxon>
        <taxon>ecological metagenomes</taxon>
    </lineage>
</organism>